<sequence>MPIAFNLKKPQIIGPNGEIRNRRGTQIENPPNKQENGWKDQRSKVELVKSGKRREGVIEIVEFRRNTETKIGGIGLAGKRQQPRKWEMRERWAFSTRRRKG</sequence>
<organism evidence="2 3">
    <name type="scientific">Vigna mungo</name>
    <name type="common">Black gram</name>
    <name type="synonym">Phaseolus mungo</name>
    <dbReference type="NCBI Taxonomy" id="3915"/>
    <lineage>
        <taxon>Eukaryota</taxon>
        <taxon>Viridiplantae</taxon>
        <taxon>Streptophyta</taxon>
        <taxon>Embryophyta</taxon>
        <taxon>Tracheophyta</taxon>
        <taxon>Spermatophyta</taxon>
        <taxon>Magnoliopsida</taxon>
        <taxon>eudicotyledons</taxon>
        <taxon>Gunneridae</taxon>
        <taxon>Pentapetalae</taxon>
        <taxon>rosids</taxon>
        <taxon>fabids</taxon>
        <taxon>Fabales</taxon>
        <taxon>Fabaceae</taxon>
        <taxon>Papilionoideae</taxon>
        <taxon>50 kb inversion clade</taxon>
        <taxon>NPAAA clade</taxon>
        <taxon>indigoferoid/millettioid clade</taxon>
        <taxon>Phaseoleae</taxon>
        <taxon>Vigna</taxon>
    </lineage>
</organism>
<feature type="region of interest" description="Disordered" evidence="1">
    <location>
        <begin position="1"/>
        <end position="43"/>
    </location>
</feature>
<keyword evidence="3" id="KW-1185">Reference proteome</keyword>
<dbReference type="Proteomes" id="UP001374535">
    <property type="component" value="Chromosome 4"/>
</dbReference>
<protein>
    <submittedName>
        <fullName evidence="2">Uncharacterized protein</fullName>
    </submittedName>
</protein>
<name>A0AAQ3NRN1_VIGMU</name>
<feature type="non-terminal residue" evidence="2">
    <location>
        <position position="101"/>
    </location>
</feature>
<evidence type="ECO:0000256" key="1">
    <source>
        <dbReference type="SAM" id="MobiDB-lite"/>
    </source>
</evidence>
<gene>
    <name evidence="2" type="ORF">V8G54_011252</name>
</gene>
<dbReference type="EMBL" id="CP144697">
    <property type="protein sequence ID" value="WVZ13686.1"/>
    <property type="molecule type" value="Genomic_DNA"/>
</dbReference>
<feature type="compositionally biased region" description="Polar residues" evidence="1">
    <location>
        <begin position="24"/>
        <end position="35"/>
    </location>
</feature>
<evidence type="ECO:0000313" key="3">
    <source>
        <dbReference type="Proteomes" id="UP001374535"/>
    </source>
</evidence>
<proteinExistence type="predicted"/>
<accession>A0AAQ3NRN1</accession>
<evidence type="ECO:0000313" key="2">
    <source>
        <dbReference type="EMBL" id="WVZ13686.1"/>
    </source>
</evidence>
<dbReference type="AlphaFoldDB" id="A0AAQ3NRN1"/>
<reference evidence="2 3" key="1">
    <citation type="journal article" date="2023" name="Life. Sci Alliance">
        <title>Evolutionary insights into 3D genome organization and epigenetic landscape of Vigna mungo.</title>
        <authorList>
            <person name="Junaid A."/>
            <person name="Singh B."/>
            <person name="Bhatia S."/>
        </authorList>
    </citation>
    <scope>NUCLEOTIDE SEQUENCE [LARGE SCALE GENOMIC DNA]</scope>
    <source>
        <strain evidence="2">Urdbean</strain>
    </source>
</reference>